<feature type="compositionally biased region" description="Basic and acidic residues" evidence="1">
    <location>
        <begin position="126"/>
        <end position="136"/>
    </location>
</feature>
<comment type="caution">
    <text evidence="2">The sequence shown here is derived from an EMBL/GenBank/DDBJ whole genome shotgun (WGS) entry which is preliminary data.</text>
</comment>
<organism evidence="2 3">
    <name type="scientific">Canavalia gladiata</name>
    <name type="common">Sword bean</name>
    <name type="synonym">Dolichos gladiatus</name>
    <dbReference type="NCBI Taxonomy" id="3824"/>
    <lineage>
        <taxon>Eukaryota</taxon>
        <taxon>Viridiplantae</taxon>
        <taxon>Streptophyta</taxon>
        <taxon>Embryophyta</taxon>
        <taxon>Tracheophyta</taxon>
        <taxon>Spermatophyta</taxon>
        <taxon>Magnoliopsida</taxon>
        <taxon>eudicotyledons</taxon>
        <taxon>Gunneridae</taxon>
        <taxon>Pentapetalae</taxon>
        <taxon>rosids</taxon>
        <taxon>fabids</taxon>
        <taxon>Fabales</taxon>
        <taxon>Fabaceae</taxon>
        <taxon>Papilionoideae</taxon>
        <taxon>50 kb inversion clade</taxon>
        <taxon>NPAAA clade</taxon>
        <taxon>indigoferoid/millettioid clade</taxon>
        <taxon>Phaseoleae</taxon>
        <taxon>Canavalia</taxon>
    </lineage>
</organism>
<evidence type="ECO:0000313" key="2">
    <source>
        <dbReference type="EMBL" id="KAK7361349.1"/>
    </source>
</evidence>
<protein>
    <submittedName>
        <fullName evidence="2">Uncharacterized protein</fullName>
    </submittedName>
</protein>
<dbReference type="AlphaFoldDB" id="A0AAN9MUU3"/>
<accession>A0AAN9MUU3</accession>
<reference evidence="2 3" key="1">
    <citation type="submission" date="2024-01" db="EMBL/GenBank/DDBJ databases">
        <title>The genomes of 5 underutilized Papilionoideae crops provide insights into root nodulation and disease resistanc.</title>
        <authorList>
            <person name="Jiang F."/>
        </authorList>
    </citation>
    <scope>NUCLEOTIDE SEQUENCE [LARGE SCALE GENOMIC DNA]</scope>
    <source>
        <strain evidence="2">LVBAO_FW01</strain>
        <tissue evidence="2">Leaves</tissue>
    </source>
</reference>
<gene>
    <name evidence="2" type="ORF">VNO77_03402</name>
</gene>
<dbReference type="Proteomes" id="UP001367508">
    <property type="component" value="Unassembled WGS sequence"/>
</dbReference>
<sequence>MGERGQKKFIYSLALLATPSSSRTSGRACSDDDCSPSRLHQFNSKAEEKAKPFLRNMKAQHVWKESPDNTVESFIEVQNSIPGVLFHDPPLTFETPHSSRPPLRASRNHGANRKCKVDIGTNPVDNPDKTDLESRK</sequence>
<proteinExistence type="predicted"/>
<keyword evidence="3" id="KW-1185">Reference proteome</keyword>
<name>A0AAN9MUU3_CANGL</name>
<evidence type="ECO:0000256" key="1">
    <source>
        <dbReference type="SAM" id="MobiDB-lite"/>
    </source>
</evidence>
<feature type="region of interest" description="Disordered" evidence="1">
    <location>
        <begin position="88"/>
        <end position="136"/>
    </location>
</feature>
<evidence type="ECO:0000313" key="3">
    <source>
        <dbReference type="Proteomes" id="UP001367508"/>
    </source>
</evidence>
<dbReference type="EMBL" id="JAYMYQ010000001">
    <property type="protein sequence ID" value="KAK7361349.1"/>
    <property type="molecule type" value="Genomic_DNA"/>
</dbReference>